<dbReference type="Gene3D" id="1.10.8.50">
    <property type="match status" value="1"/>
</dbReference>
<dbReference type="AlphaFoldDB" id="A0A223M8U4"/>
<keyword evidence="13" id="KW-0511">Multifunctional enzyme</keyword>
<dbReference type="CDD" id="cd08966">
    <property type="entry name" value="EcFpg-like_N"/>
    <property type="match status" value="1"/>
</dbReference>
<dbReference type="SUPFAM" id="SSF57716">
    <property type="entry name" value="Glucocorticoid receptor-like (DNA-binding domain)"/>
    <property type="match status" value="1"/>
</dbReference>
<keyword evidence="14 19" id="KW-0326">Glycosidase</keyword>
<comment type="cofactor">
    <cofactor evidence="2">
        <name>Zn(2+)</name>
        <dbReference type="ChEBI" id="CHEBI:29105"/>
    </cofactor>
</comment>
<protein>
    <submittedName>
        <fullName evidence="19">Formamidopyrimidine-DNA glycosylase</fullName>
        <ecNumber evidence="19">3.2.2.23</ecNumber>
    </submittedName>
</protein>
<proteinExistence type="inferred from homology"/>
<evidence type="ECO:0000256" key="3">
    <source>
        <dbReference type="ARBA" id="ARBA00009409"/>
    </source>
</evidence>
<keyword evidence="5" id="KW-0479">Metal-binding</keyword>
<reference evidence="19 20" key="1">
    <citation type="submission" date="2017-08" db="EMBL/GenBank/DDBJ databases">
        <title>The complete genome sequence of a Mycoplasma hyopneumoniae isolate in Korea.</title>
        <authorList>
            <person name="Han J."/>
            <person name="Lee N."/>
        </authorList>
    </citation>
    <scope>NUCLEOTIDE SEQUENCE [LARGE SCALE GENOMIC DNA]</scope>
    <source>
        <strain evidence="19 20">KM014</strain>
    </source>
</reference>
<dbReference type="Gene3D" id="3.20.190.10">
    <property type="entry name" value="MutM-like, N-terminal"/>
    <property type="match status" value="1"/>
</dbReference>
<dbReference type="EC" id="3.2.2.23" evidence="19"/>
<evidence type="ECO:0000256" key="15">
    <source>
        <dbReference type="ARBA" id="ARBA00044632"/>
    </source>
</evidence>
<evidence type="ECO:0000313" key="19">
    <source>
        <dbReference type="EMBL" id="ASU13953.1"/>
    </source>
</evidence>
<feature type="domain" description="FPG-type" evidence="17">
    <location>
        <begin position="237"/>
        <end position="271"/>
    </location>
</feature>
<dbReference type="GO" id="GO:0140078">
    <property type="term" value="F:class I DNA-(apurinic or apyrimidinic site) endonuclease activity"/>
    <property type="evidence" value="ECO:0007669"/>
    <property type="project" value="UniProtKB-EC"/>
</dbReference>
<dbReference type="PROSITE" id="PS51068">
    <property type="entry name" value="FPG_CAT"/>
    <property type="match status" value="1"/>
</dbReference>
<evidence type="ECO:0000313" key="20">
    <source>
        <dbReference type="Proteomes" id="UP000215452"/>
    </source>
</evidence>
<dbReference type="EMBL" id="CP022714">
    <property type="protein sequence ID" value="ASU13953.1"/>
    <property type="molecule type" value="Genomic_DNA"/>
</dbReference>
<dbReference type="NCBIfam" id="NF002211">
    <property type="entry name" value="PRK01103.1"/>
    <property type="match status" value="1"/>
</dbReference>
<dbReference type="GO" id="GO:0034039">
    <property type="term" value="F:8-oxo-7,8-dihydroguanine DNA N-glycosylase activity"/>
    <property type="evidence" value="ECO:0007669"/>
    <property type="project" value="TreeGrafter"/>
</dbReference>
<name>A0A223M8U4_MESHO</name>
<comment type="subunit">
    <text evidence="4">Monomer.</text>
</comment>
<evidence type="ECO:0000256" key="5">
    <source>
        <dbReference type="ARBA" id="ARBA00022723"/>
    </source>
</evidence>
<evidence type="ECO:0000256" key="8">
    <source>
        <dbReference type="ARBA" id="ARBA00022801"/>
    </source>
</evidence>
<dbReference type="FunFam" id="1.10.8.50:FF:000003">
    <property type="entry name" value="Formamidopyrimidine-DNA glycosylase"/>
    <property type="match status" value="1"/>
</dbReference>
<dbReference type="InterPro" id="IPR015886">
    <property type="entry name" value="H2TH_FPG"/>
</dbReference>
<evidence type="ECO:0000256" key="13">
    <source>
        <dbReference type="ARBA" id="ARBA00023268"/>
    </source>
</evidence>
<comment type="catalytic activity">
    <reaction evidence="15">
        <text>2'-deoxyribonucleotide-(2'-deoxyribose 5'-phosphate)-2'-deoxyribonucleotide-DNA = a 3'-end 2'-deoxyribonucleotide-(2,3-dehydro-2,3-deoxyribose 5'-phosphate)-DNA + a 5'-end 5'-phospho-2'-deoxyribonucleoside-DNA + H(+)</text>
        <dbReference type="Rhea" id="RHEA:66592"/>
        <dbReference type="Rhea" id="RHEA-COMP:13180"/>
        <dbReference type="Rhea" id="RHEA-COMP:16897"/>
        <dbReference type="Rhea" id="RHEA-COMP:17067"/>
        <dbReference type="ChEBI" id="CHEBI:15378"/>
        <dbReference type="ChEBI" id="CHEBI:136412"/>
        <dbReference type="ChEBI" id="CHEBI:157695"/>
        <dbReference type="ChEBI" id="CHEBI:167181"/>
        <dbReference type="EC" id="4.2.99.18"/>
    </reaction>
</comment>
<dbReference type="InterPro" id="IPR020629">
    <property type="entry name" value="FPG_Glyclase"/>
</dbReference>
<organism evidence="19 20">
    <name type="scientific">Mesomycoplasma hyopneumoniae</name>
    <name type="common">Mycoplasma hyopneumoniae</name>
    <dbReference type="NCBI Taxonomy" id="2099"/>
    <lineage>
        <taxon>Bacteria</taxon>
        <taxon>Bacillati</taxon>
        <taxon>Mycoplasmatota</taxon>
        <taxon>Mycoplasmoidales</taxon>
        <taxon>Metamycoplasmataceae</taxon>
        <taxon>Mesomycoplasma</taxon>
    </lineage>
</organism>
<evidence type="ECO:0000259" key="17">
    <source>
        <dbReference type="PROSITE" id="PS51066"/>
    </source>
</evidence>
<dbReference type="InterPro" id="IPR000214">
    <property type="entry name" value="Znf_DNA_glyclase/AP_lyase"/>
</dbReference>
<evidence type="ECO:0000256" key="2">
    <source>
        <dbReference type="ARBA" id="ARBA00001947"/>
    </source>
</evidence>
<dbReference type="GO" id="GO:0006284">
    <property type="term" value="P:base-excision repair"/>
    <property type="evidence" value="ECO:0007669"/>
    <property type="project" value="InterPro"/>
</dbReference>
<keyword evidence="6" id="KW-0227">DNA damage</keyword>
<keyword evidence="10" id="KW-0238">DNA-binding</keyword>
<dbReference type="SUPFAM" id="SSF81624">
    <property type="entry name" value="N-terminal domain of MutM-like DNA repair proteins"/>
    <property type="match status" value="1"/>
</dbReference>
<keyword evidence="8 19" id="KW-0378">Hydrolase</keyword>
<evidence type="ECO:0000256" key="9">
    <source>
        <dbReference type="ARBA" id="ARBA00022833"/>
    </source>
</evidence>
<dbReference type="InterPro" id="IPR035937">
    <property type="entry name" value="FPG_N"/>
</dbReference>
<dbReference type="GO" id="GO:0008270">
    <property type="term" value="F:zinc ion binding"/>
    <property type="evidence" value="ECO:0007669"/>
    <property type="project" value="UniProtKB-KW"/>
</dbReference>
<evidence type="ECO:0000256" key="16">
    <source>
        <dbReference type="PROSITE-ProRule" id="PRU00391"/>
    </source>
</evidence>
<comment type="catalytic activity">
    <reaction evidence="1">
        <text>Hydrolysis of DNA containing ring-opened 7-methylguanine residues, releasing 2,6-diamino-4-hydroxy-5-(N-methyl)formamidopyrimidine.</text>
        <dbReference type="EC" id="3.2.2.23"/>
    </reaction>
</comment>
<evidence type="ECO:0000259" key="18">
    <source>
        <dbReference type="PROSITE" id="PS51068"/>
    </source>
</evidence>
<dbReference type="PANTHER" id="PTHR22993:SF9">
    <property type="entry name" value="FORMAMIDOPYRIMIDINE-DNA GLYCOSYLASE"/>
    <property type="match status" value="1"/>
</dbReference>
<dbReference type="Pfam" id="PF06827">
    <property type="entry name" value="zf-FPG_IleRS"/>
    <property type="match status" value="1"/>
</dbReference>
<dbReference type="PANTHER" id="PTHR22993">
    <property type="entry name" value="FORMAMIDOPYRIMIDINE-DNA GLYCOSYLASE"/>
    <property type="match status" value="1"/>
</dbReference>
<keyword evidence="7 16" id="KW-0863">Zinc-finger</keyword>
<evidence type="ECO:0000256" key="14">
    <source>
        <dbReference type="ARBA" id="ARBA00023295"/>
    </source>
</evidence>
<evidence type="ECO:0000256" key="10">
    <source>
        <dbReference type="ARBA" id="ARBA00023125"/>
    </source>
</evidence>
<accession>A0A223M8U4</accession>
<comment type="similarity">
    <text evidence="3">Belongs to the FPG family.</text>
</comment>
<evidence type="ECO:0000256" key="11">
    <source>
        <dbReference type="ARBA" id="ARBA00023204"/>
    </source>
</evidence>
<feature type="domain" description="Formamidopyrimidine-DNA glycosylase catalytic" evidence="18">
    <location>
        <begin position="2"/>
        <end position="114"/>
    </location>
</feature>
<evidence type="ECO:0000256" key="1">
    <source>
        <dbReference type="ARBA" id="ARBA00001668"/>
    </source>
</evidence>
<dbReference type="Proteomes" id="UP000215452">
    <property type="component" value="Chromosome"/>
</dbReference>
<dbReference type="InterPro" id="IPR010979">
    <property type="entry name" value="Ribosomal_uS13-like_H2TH"/>
</dbReference>
<evidence type="ECO:0000256" key="12">
    <source>
        <dbReference type="ARBA" id="ARBA00023239"/>
    </source>
</evidence>
<evidence type="ECO:0000256" key="7">
    <source>
        <dbReference type="ARBA" id="ARBA00022771"/>
    </source>
</evidence>
<keyword evidence="11" id="KW-0234">DNA repair</keyword>
<dbReference type="GO" id="GO:0003690">
    <property type="term" value="F:double-stranded DNA binding"/>
    <property type="evidence" value="ECO:0007669"/>
    <property type="project" value="UniProtKB-ARBA"/>
</dbReference>
<keyword evidence="9" id="KW-0862">Zinc</keyword>
<dbReference type="Pfam" id="PF01149">
    <property type="entry name" value="Fapy_DNA_glyco"/>
    <property type="match status" value="1"/>
</dbReference>
<dbReference type="SMART" id="SM00898">
    <property type="entry name" value="Fapy_DNA_glyco"/>
    <property type="match status" value="1"/>
</dbReference>
<dbReference type="GO" id="GO:0003684">
    <property type="term" value="F:damaged DNA binding"/>
    <property type="evidence" value="ECO:0007669"/>
    <property type="project" value="InterPro"/>
</dbReference>
<dbReference type="NCBIfam" id="TIGR00577">
    <property type="entry name" value="fpg"/>
    <property type="match status" value="1"/>
</dbReference>
<evidence type="ECO:0000256" key="4">
    <source>
        <dbReference type="ARBA" id="ARBA00011245"/>
    </source>
</evidence>
<gene>
    <name evidence="19" type="primary">mutM</name>
    <name evidence="19" type="ORF">CIB43_00036</name>
</gene>
<sequence length="275" mass="31569">MPELPEVVTVVSALKTEVIGKKIKNVLARDSNFIKEINFFDFQKSIVNATIIDIQNRAKHILIFLDNRKVILSHLRMNGKYFTYKSPQWGKYDYISFVFSDNSVLNYNDSRKFGTFMIRDVELLFKTKPLKDLAPEPFFIKVDDFYQKIRKSTRSIKAILLDQKIISGLGNIYADEVCFATKIFPGKAAKLISQKEAELIIYFSKKILQESIKLGGSSISSYTSLNAKEGKFQNFLKVHTKQNFPCSNCQTKILKTVIAGRGTYFCPFCQKLDNF</sequence>
<dbReference type="SUPFAM" id="SSF46946">
    <property type="entry name" value="S13-like H2TH domain"/>
    <property type="match status" value="1"/>
</dbReference>
<dbReference type="InterPro" id="IPR012319">
    <property type="entry name" value="FPG_cat"/>
</dbReference>
<dbReference type="InterPro" id="IPR010663">
    <property type="entry name" value="Znf_FPG/IleRS"/>
</dbReference>
<dbReference type="SMART" id="SM01232">
    <property type="entry name" value="H2TH"/>
    <property type="match status" value="1"/>
</dbReference>
<dbReference type="PROSITE" id="PS51066">
    <property type="entry name" value="ZF_FPG_2"/>
    <property type="match status" value="1"/>
</dbReference>
<evidence type="ECO:0000256" key="6">
    <source>
        <dbReference type="ARBA" id="ARBA00022763"/>
    </source>
</evidence>
<dbReference type="Pfam" id="PF06831">
    <property type="entry name" value="H2TH"/>
    <property type="match status" value="1"/>
</dbReference>
<keyword evidence="12" id="KW-0456">Lyase</keyword>